<evidence type="ECO:0000256" key="1">
    <source>
        <dbReference type="ARBA" id="ARBA00009156"/>
    </source>
</evidence>
<dbReference type="EMBL" id="JBHTCO010000045">
    <property type="protein sequence ID" value="MFC7395514.1"/>
    <property type="molecule type" value="Genomic_DNA"/>
</dbReference>
<protein>
    <submittedName>
        <fullName evidence="10">Rhamnulokinase family protein</fullName>
        <ecNumber evidence="10">2.7.1.-</ecNumber>
    </submittedName>
</protein>
<dbReference type="Pfam" id="PF00370">
    <property type="entry name" value="FGGY_N"/>
    <property type="match status" value="1"/>
</dbReference>
<proteinExistence type="inferred from homology"/>
<name>A0ABW2Q2L4_9BACL</name>
<feature type="domain" description="Carbohydrate kinase FGGY N-terminal" evidence="8">
    <location>
        <begin position="8"/>
        <end position="246"/>
    </location>
</feature>
<evidence type="ECO:0000256" key="6">
    <source>
        <dbReference type="ARBA" id="ARBA00023157"/>
    </source>
</evidence>
<dbReference type="InterPro" id="IPR043129">
    <property type="entry name" value="ATPase_NBD"/>
</dbReference>
<dbReference type="InterPro" id="IPR018484">
    <property type="entry name" value="FGGY_N"/>
</dbReference>
<comment type="similarity">
    <text evidence="1">Belongs to the FGGY kinase family.</text>
</comment>
<keyword evidence="4" id="KW-0418">Kinase</keyword>
<dbReference type="Gene3D" id="3.30.420.40">
    <property type="match status" value="2"/>
</dbReference>
<keyword evidence="6" id="KW-1015">Disulfide bond</keyword>
<dbReference type="InterPro" id="IPR018485">
    <property type="entry name" value="FGGY_C"/>
</dbReference>
<dbReference type="GO" id="GO:0016740">
    <property type="term" value="F:transferase activity"/>
    <property type="evidence" value="ECO:0007669"/>
    <property type="project" value="UniProtKB-KW"/>
</dbReference>
<sequence length="477" mass="53796">MNQPKVNLAFDIGASSGRIIAGFYQNNKIHTEEVYRFKNEPIIVNNKRCWDLKEIYHQLTLGLKAASSRYRNIASIGVDTWGLDYCLLDDEMNPLHTPINYRDDRTEGIPEELPIPFESFYDKTGIQFMRFNTVYQLYSDFKENPDYYQKAAHLLFIPDLINHFLTGSSLMNEYTVATTSQLINAYTKNWDDELIEQLGFPKRIFKDIISPGETAGLLRHDLAEETGIKPIPVISVGSHDTASAVAGIPLRSKESAYLICGSWSLIGIETESPIITPESLTYNLTNEGGVFNTFRVLKNINGTYLLQQLKKCYNKSSHDAIDFPDIIQAAKDAVNRHFIIEPNHSLFMSSDHIINDIREYCRSNKQGIPNTLGEYAIAIYNGLTNEFSQQIKHLEAVLNHPIETIHMVGGGSQDQLLCQITADLTQKKVISGPVESSALGNICMQMYALNQLSSLSEIRQLILNSSHLNVYEPTLTT</sequence>
<keyword evidence="11" id="KW-1185">Reference proteome</keyword>
<evidence type="ECO:0000259" key="9">
    <source>
        <dbReference type="Pfam" id="PF02782"/>
    </source>
</evidence>
<evidence type="ECO:0000256" key="7">
    <source>
        <dbReference type="ARBA" id="ARBA00023308"/>
    </source>
</evidence>
<dbReference type="Proteomes" id="UP001596505">
    <property type="component" value="Unassembled WGS sequence"/>
</dbReference>
<dbReference type="CDD" id="cd07771">
    <property type="entry name" value="ASKHA_NBD_FGGY_RhaB-like"/>
    <property type="match status" value="1"/>
</dbReference>
<keyword evidence="5" id="KW-0067">ATP-binding</keyword>
<comment type="caution">
    <text evidence="10">The sequence shown here is derived from an EMBL/GenBank/DDBJ whole genome shotgun (WGS) entry which is preliminary data.</text>
</comment>
<evidence type="ECO:0000256" key="3">
    <source>
        <dbReference type="ARBA" id="ARBA00022741"/>
    </source>
</evidence>
<keyword evidence="2 10" id="KW-0808">Transferase</keyword>
<organism evidence="10 11">
    <name type="scientific">Scopulibacillus cellulosilyticus</name>
    <dbReference type="NCBI Taxonomy" id="2665665"/>
    <lineage>
        <taxon>Bacteria</taxon>
        <taxon>Bacillati</taxon>
        <taxon>Bacillota</taxon>
        <taxon>Bacilli</taxon>
        <taxon>Bacillales</taxon>
        <taxon>Sporolactobacillaceae</taxon>
        <taxon>Scopulibacillus</taxon>
    </lineage>
</organism>
<feature type="domain" description="Carbohydrate kinase FGGY C-terminal" evidence="9">
    <location>
        <begin position="256"/>
        <end position="449"/>
    </location>
</feature>
<dbReference type="PANTHER" id="PTHR10196:SF93">
    <property type="entry name" value="L-RHAMNULOKINASE"/>
    <property type="match status" value="1"/>
</dbReference>
<accession>A0ABW2Q2L4</accession>
<evidence type="ECO:0000313" key="10">
    <source>
        <dbReference type="EMBL" id="MFC7395514.1"/>
    </source>
</evidence>
<keyword evidence="3" id="KW-0547">Nucleotide-binding</keyword>
<dbReference type="SUPFAM" id="SSF53067">
    <property type="entry name" value="Actin-like ATPase domain"/>
    <property type="match status" value="2"/>
</dbReference>
<evidence type="ECO:0000256" key="5">
    <source>
        <dbReference type="ARBA" id="ARBA00022840"/>
    </source>
</evidence>
<dbReference type="PANTHER" id="PTHR10196">
    <property type="entry name" value="SUGAR KINASE"/>
    <property type="match status" value="1"/>
</dbReference>
<dbReference type="EC" id="2.7.1.-" evidence="10"/>
<evidence type="ECO:0000256" key="2">
    <source>
        <dbReference type="ARBA" id="ARBA00022679"/>
    </source>
</evidence>
<dbReference type="InterPro" id="IPR013449">
    <property type="entry name" value="Rhamnulokinase"/>
</dbReference>
<reference evidence="11" key="1">
    <citation type="journal article" date="2019" name="Int. J. Syst. Evol. Microbiol.">
        <title>The Global Catalogue of Microorganisms (GCM) 10K type strain sequencing project: providing services to taxonomists for standard genome sequencing and annotation.</title>
        <authorList>
            <consortium name="The Broad Institute Genomics Platform"/>
            <consortium name="The Broad Institute Genome Sequencing Center for Infectious Disease"/>
            <person name="Wu L."/>
            <person name="Ma J."/>
        </authorList>
    </citation>
    <scope>NUCLEOTIDE SEQUENCE [LARGE SCALE GENOMIC DNA]</scope>
    <source>
        <strain evidence="11">CGMCC 1.16305</strain>
    </source>
</reference>
<dbReference type="Pfam" id="PF02782">
    <property type="entry name" value="FGGY_C"/>
    <property type="match status" value="1"/>
</dbReference>
<gene>
    <name evidence="10" type="ORF">ACFQRG_21630</name>
</gene>
<evidence type="ECO:0000313" key="11">
    <source>
        <dbReference type="Proteomes" id="UP001596505"/>
    </source>
</evidence>
<evidence type="ECO:0000259" key="8">
    <source>
        <dbReference type="Pfam" id="PF00370"/>
    </source>
</evidence>
<evidence type="ECO:0000256" key="4">
    <source>
        <dbReference type="ARBA" id="ARBA00022777"/>
    </source>
</evidence>
<keyword evidence="7" id="KW-0684">Rhamnose metabolism</keyword>